<evidence type="ECO:0000313" key="3">
    <source>
        <dbReference type="EMBL" id="EES91871.1"/>
    </source>
</evidence>
<organism evidence="3 4">
    <name type="scientific">Clostridium botulinum D str. 1873</name>
    <dbReference type="NCBI Taxonomy" id="592027"/>
    <lineage>
        <taxon>Bacteria</taxon>
        <taxon>Bacillati</taxon>
        <taxon>Bacillota</taxon>
        <taxon>Clostridia</taxon>
        <taxon>Eubacteriales</taxon>
        <taxon>Clostridiaceae</taxon>
        <taxon>Clostridium</taxon>
    </lineage>
</organism>
<dbReference type="AlphaFoldDB" id="A0A9P2LLZ8"/>
<gene>
    <name evidence="3" type="ORF">CLG_B1634</name>
</gene>
<feature type="transmembrane region" description="Helical" evidence="2">
    <location>
        <begin position="6"/>
        <end position="22"/>
    </location>
</feature>
<accession>A0A9P2LLZ8</accession>
<evidence type="ECO:0000313" key="4">
    <source>
        <dbReference type="Proteomes" id="UP000006160"/>
    </source>
</evidence>
<dbReference type="RefSeq" id="WP_003377075.1">
    <property type="nucleotide sequence ID" value="NZ_ACSJ01000007.1"/>
</dbReference>
<keyword evidence="2" id="KW-0472">Membrane</keyword>
<keyword evidence="2" id="KW-0812">Transmembrane</keyword>
<name>A0A9P2LLZ8_CLOBO</name>
<feature type="compositionally biased region" description="Basic and acidic residues" evidence="1">
    <location>
        <begin position="210"/>
        <end position="229"/>
    </location>
</feature>
<comment type="caution">
    <text evidence="3">The sequence shown here is derived from an EMBL/GenBank/DDBJ whole genome shotgun (WGS) entry which is preliminary data.</text>
</comment>
<reference evidence="3 4" key="1">
    <citation type="submission" date="2009-10" db="EMBL/GenBank/DDBJ databases">
        <authorList>
            <person name="Shrivastava S."/>
            <person name="Brinkac L.B."/>
            <person name="Brown J.L."/>
            <person name="Bruce D.B."/>
            <person name="Detter C."/>
            <person name="Green L.D."/>
            <person name="Munk C.A."/>
            <person name="Rogers Y.C."/>
            <person name="Tapia R."/>
            <person name="Saunders E.S."/>
            <person name="Sims D.R."/>
            <person name="Smith L.A."/>
            <person name="Smith T.J."/>
            <person name="Sutton G."/>
            <person name="Brettin T."/>
        </authorList>
    </citation>
    <scope>NUCLEOTIDE SEQUENCE [LARGE SCALE GENOMIC DNA]</scope>
    <source>
        <strain evidence="4">D str. 1873</strain>
    </source>
</reference>
<dbReference type="Proteomes" id="UP000006160">
    <property type="component" value="Unassembled WGS sequence"/>
</dbReference>
<feature type="transmembrane region" description="Helical" evidence="2">
    <location>
        <begin position="177"/>
        <end position="196"/>
    </location>
</feature>
<feature type="region of interest" description="Disordered" evidence="1">
    <location>
        <begin position="208"/>
        <end position="337"/>
    </location>
</feature>
<feature type="compositionally biased region" description="Basic and acidic residues" evidence="1">
    <location>
        <begin position="246"/>
        <end position="331"/>
    </location>
</feature>
<sequence length="337" mass="37856">MISIIKTAIITIVISIISGLLLERVKNVAPRILCNIGKGVAMKINNKKVYAYSITVSNLSKKIIHDLTLNIQSSKSNLNIADAKITEGLKFDSSIKEDSVIIDIPFLSKGDKFSATVYVENKYGVCSKPNIVLRSPENFKKLDSSEKNRILSLFNTDNTDKIDRINRSNKSSQNKKIIIAISSIIVFMIIGVLLKFCFEDIETSTKSHSVKTDTNEKFNREKKSIEDGTNKNTGVKRKNKNVDINTSKEETNKKADIHTSREETNKNEDTKSSTGKKEESTDIKPKTGEETGNKDEKTKNDDTKKSKLKERTNENTNKKTSEDEIKDKNINENKQAS</sequence>
<dbReference type="EMBL" id="ACSJ01000007">
    <property type="protein sequence ID" value="EES91871.1"/>
    <property type="molecule type" value="Genomic_DNA"/>
</dbReference>
<keyword evidence="2" id="KW-1133">Transmembrane helix</keyword>
<evidence type="ECO:0000256" key="2">
    <source>
        <dbReference type="SAM" id="Phobius"/>
    </source>
</evidence>
<proteinExistence type="predicted"/>
<evidence type="ECO:0000256" key="1">
    <source>
        <dbReference type="SAM" id="MobiDB-lite"/>
    </source>
</evidence>
<protein>
    <submittedName>
        <fullName evidence="3">Membrane protein</fullName>
    </submittedName>
</protein>